<reference evidence="1" key="2">
    <citation type="submission" date="2020-11" db="EMBL/GenBank/DDBJ databases">
        <authorList>
            <person name="McCartney M.A."/>
            <person name="Auch B."/>
            <person name="Kono T."/>
            <person name="Mallez S."/>
            <person name="Becker A."/>
            <person name="Gohl D.M."/>
            <person name="Silverstein K.A.T."/>
            <person name="Koren S."/>
            <person name="Bechman K.B."/>
            <person name="Herman A."/>
            <person name="Abrahante J.E."/>
            <person name="Garbe J."/>
        </authorList>
    </citation>
    <scope>NUCLEOTIDE SEQUENCE</scope>
    <source>
        <strain evidence="1">Duluth1</strain>
        <tissue evidence="1">Whole animal</tissue>
    </source>
</reference>
<name>A0A9D4EB39_DREPO</name>
<dbReference type="AlphaFoldDB" id="A0A9D4EB39"/>
<evidence type="ECO:0000313" key="1">
    <source>
        <dbReference type="EMBL" id="KAH3776068.1"/>
    </source>
</evidence>
<keyword evidence="2" id="KW-1185">Reference proteome</keyword>
<gene>
    <name evidence="1" type="ORF">DPMN_177481</name>
</gene>
<sequence>MQLDGEGRKKLATLATNRDGLSDPKSVFYIRSTASIIMGQYASGKILVFKVQ</sequence>
<proteinExistence type="predicted"/>
<dbReference type="Proteomes" id="UP000828390">
    <property type="component" value="Unassembled WGS sequence"/>
</dbReference>
<reference evidence="1" key="1">
    <citation type="journal article" date="2019" name="bioRxiv">
        <title>The Genome of the Zebra Mussel, Dreissena polymorpha: A Resource for Invasive Species Research.</title>
        <authorList>
            <person name="McCartney M.A."/>
            <person name="Auch B."/>
            <person name="Kono T."/>
            <person name="Mallez S."/>
            <person name="Zhang Y."/>
            <person name="Obille A."/>
            <person name="Becker A."/>
            <person name="Abrahante J.E."/>
            <person name="Garbe J."/>
            <person name="Badalamenti J.P."/>
            <person name="Herman A."/>
            <person name="Mangelson H."/>
            <person name="Liachko I."/>
            <person name="Sullivan S."/>
            <person name="Sone E.D."/>
            <person name="Koren S."/>
            <person name="Silverstein K.A.T."/>
            <person name="Beckman K.B."/>
            <person name="Gohl D.M."/>
        </authorList>
    </citation>
    <scope>NUCLEOTIDE SEQUENCE</scope>
    <source>
        <strain evidence="1">Duluth1</strain>
        <tissue evidence="1">Whole animal</tissue>
    </source>
</reference>
<protein>
    <submittedName>
        <fullName evidence="1">Uncharacterized protein</fullName>
    </submittedName>
</protein>
<comment type="caution">
    <text evidence="1">The sequence shown here is derived from an EMBL/GenBank/DDBJ whole genome shotgun (WGS) entry which is preliminary data.</text>
</comment>
<organism evidence="1 2">
    <name type="scientific">Dreissena polymorpha</name>
    <name type="common">Zebra mussel</name>
    <name type="synonym">Mytilus polymorpha</name>
    <dbReference type="NCBI Taxonomy" id="45954"/>
    <lineage>
        <taxon>Eukaryota</taxon>
        <taxon>Metazoa</taxon>
        <taxon>Spiralia</taxon>
        <taxon>Lophotrochozoa</taxon>
        <taxon>Mollusca</taxon>
        <taxon>Bivalvia</taxon>
        <taxon>Autobranchia</taxon>
        <taxon>Heteroconchia</taxon>
        <taxon>Euheterodonta</taxon>
        <taxon>Imparidentia</taxon>
        <taxon>Neoheterodontei</taxon>
        <taxon>Myida</taxon>
        <taxon>Dreissenoidea</taxon>
        <taxon>Dreissenidae</taxon>
        <taxon>Dreissena</taxon>
    </lineage>
</organism>
<accession>A0A9D4EB39</accession>
<evidence type="ECO:0000313" key="2">
    <source>
        <dbReference type="Proteomes" id="UP000828390"/>
    </source>
</evidence>
<dbReference type="EMBL" id="JAIWYP010000009">
    <property type="protein sequence ID" value="KAH3776068.1"/>
    <property type="molecule type" value="Genomic_DNA"/>
</dbReference>